<comment type="caution">
    <text evidence="10">The sequence shown here is derived from an EMBL/GenBank/DDBJ whole genome shotgun (WGS) entry which is preliminary data.</text>
</comment>
<evidence type="ECO:0000256" key="6">
    <source>
        <dbReference type="ARBA" id="ARBA00023136"/>
    </source>
</evidence>
<dbReference type="EMBL" id="ANNX02000047">
    <property type="protein sequence ID" value="KYC36676.1"/>
    <property type="molecule type" value="Genomic_DNA"/>
</dbReference>
<evidence type="ECO:0000256" key="3">
    <source>
        <dbReference type="ARBA" id="ARBA00022549"/>
    </source>
</evidence>
<dbReference type="InterPro" id="IPR001297">
    <property type="entry name" value="PBS_linker_dom"/>
</dbReference>
<dbReference type="SMART" id="SM01094">
    <property type="entry name" value="CpcD"/>
    <property type="match status" value="1"/>
</dbReference>
<comment type="subcellular location">
    <subcellularLocation>
        <location evidence="1">Cellular thylakoid membrane</location>
        <topology evidence="1">Peripheral membrane protein</topology>
        <orientation evidence="1">Cytoplasmic side</orientation>
    </subcellularLocation>
</comment>
<dbReference type="GO" id="GO:0031676">
    <property type="term" value="C:plasma membrane-derived thylakoid membrane"/>
    <property type="evidence" value="ECO:0007669"/>
    <property type="project" value="UniProtKB-SubCell"/>
</dbReference>
<evidence type="ECO:0000256" key="1">
    <source>
        <dbReference type="ARBA" id="ARBA00004445"/>
    </source>
</evidence>
<gene>
    <name evidence="10" type="ORF">WA1_44135</name>
</gene>
<dbReference type="Pfam" id="PF01383">
    <property type="entry name" value="CpcD"/>
    <property type="match status" value="1"/>
</dbReference>
<dbReference type="Proteomes" id="UP000076925">
    <property type="component" value="Unassembled WGS sequence"/>
</dbReference>
<keyword evidence="3" id="KW-0042">Antenna complex</keyword>
<evidence type="ECO:0000256" key="7">
    <source>
        <dbReference type="PROSITE-ProRule" id="PRU00775"/>
    </source>
</evidence>
<dbReference type="PANTHER" id="PTHR34011">
    <property type="entry name" value="PHYCOBILISOME 32.1 KDA LINKER POLYPEPTIDE, PHYCOCYANIN-ASSOCIATED, ROD 2-RELATED"/>
    <property type="match status" value="1"/>
</dbReference>
<dbReference type="GO" id="GO:0015979">
    <property type="term" value="P:photosynthesis"/>
    <property type="evidence" value="ECO:0007669"/>
    <property type="project" value="UniProtKB-KW"/>
</dbReference>
<sequence>MTSSVVERLGVNDWVGKKVELRQNWNEDDLQLVFRAAYEQIFGRQGIYASQKFTSPESLLRNGKINVQQFVEILAKSDFYKECFFYQNSQGRFIELNYKHLLGRAPYDQSEIAYHVDLYASRGYDADIESYIYSPEYENAFGSYVVPYYRGFKSIPGMKTVGYNRIFALYRGSANSDNAQYGGKNSRLRSKISMNMANMIMPSTSAAGGGGTTSAPSLFSSPVRGDNRLFVIEAILGVQNTGVAVRRSRQVYTVPYERLSATYQEIHKRGGKIVSITQP</sequence>
<name>A0A139WW62_9CYAN</name>
<keyword evidence="2" id="KW-0602">Photosynthesis</keyword>
<dbReference type="InterPro" id="IPR016470">
    <property type="entry name" value="Phycobilisome"/>
</dbReference>
<dbReference type="Gene3D" id="1.10.3130.20">
    <property type="entry name" value="Phycobilisome linker domain"/>
    <property type="match status" value="1"/>
</dbReference>
<evidence type="ECO:0000256" key="2">
    <source>
        <dbReference type="ARBA" id="ARBA00022531"/>
    </source>
</evidence>
<evidence type="ECO:0000259" key="9">
    <source>
        <dbReference type="PROSITE" id="PS51445"/>
    </source>
</evidence>
<reference evidence="10 11" key="1">
    <citation type="journal article" date="2013" name="Genome Biol. Evol.">
        <title>Genomes of Stigonematalean cyanobacteria (subsection V) and the evolution of oxygenic photosynthesis from prokaryotes to plastids.</title>
        <authorList>
            <person name="Dagan T."/>
            <person name="Roettger M."/>
            <person name="Stucken K."/>
            <person name="Landan G."/>
            <person name="Koch R."/>
            <person name="Major P."/>
            <person name="Gould S.B."/>
            <person name="Goremykin V.V."/>
            <person name="Rippka R."/>
            <person name="Tandeau de Marsac N."/>
            <person name="Gugger M."/>
            <person name="Lockhart P.J."/>
            <person name="Allen J.F."/>
            <person name="Brune I."/>
            <person name="Maus I."/>
            <person name="Puhler A."/>
            <person name="Martin W.F."/>
        </authorList>
    </citation>
    <scope>NUCLEOTIDE SEQUENCE [LARGE SCALE GENOMIC DNA]</scope>
    <source>
        <strain evidence="10 11">PCC 7110</strain>
    </source>
</reference>
<proteinExistence type="inferred from homology"/>
<dbReference type="PROSITE" id="PS51441">
    <property type="entry name" value="CPCD_LIKE"/>
    <property type="match status" value="1"/>
</dbReference>
<keyword evidence="6" id="KW-0472">Membrane</keyword>
<dbReference type="PIRSF" id="PIRSF005898">
    <property type="entry name" value="Phycobilisome_CpeC/CpcI"/>
    <property type="match status" value="1"/>
</dbReference>
<evidence type="ECO:0000256" key="4">
    <source>
        <dbReference type="ARBA" id="ARBA00022738"/>
    </source>
</evidence>
<dbReference type="RefSeq" id="WP_017744702.1">
    <property type="nucleotide sequence ID" value="NZ_KQ976354.1"/>
</dbReference>
<dbReference type="Pfam" id="PF00427">
    <property type="entry name" value="PBS_linker_poly"/>
    <property type="match status" value="1"/>
</dbReference>
<keyword evidence="11" id="KW-1185">Reference proteome</keyword>
<dbReference type="AlphaFoldDB" id="A0A139WW62"/>
<keyword evidence="5" id="KW-0793">Thylakoid</keyword>
<dbReference type="InterPro" id="IPR008213">
    <property type="entry name" value="CpcD-like_dom"/>
</dbReference>
<evidence type="ECO:0000256" key="5">
    <source>
        <dbReference type="ARBA" id="ARBA00023078"/>
    </source>
</evidence>
<dbReference type="OrthoDB" id="420396at2"/>
<dbReference type="InterPro" id="IPR038255">
    <property type="entry name" value="PBS_linker_sf"/>
</dbReference>
<evidence type="ECO:0000313" key="11">
    <source>
        <dbReference type="Proteomes" id="UP000076925"/>
    </source>
</evidence>
<evidence type="ECO:0000259" key="8">
    <source>
        <dbReference type="PROSITE" id="PS51441"/>
    </source>
</evidence>
<keyword evidence="4 7" id="KW-0605">Phycobilisome</keyword>
<dbReference type="STRING" id="128403.WA1_44135"/>
<feature type="domain" description="PBS-linker" evidence="9">
    <location>
        <begin position="1"/>
        <end position="178"/>
    </location>
</feature>
<protein>
    <submittedName>
        <fullName evidence="10">Photosystem I reaction center subunit XII</fullName>
    </submittedName>
</protein>
<dbReference type="PROSITE" id="PS51445">
    <property type="entry name" value="PBS_LINKER"/>
    <property type="match status" value="1"/>
</dbReference>
<dbReference type="GO" id="GO:0030089">
    <property type="term" value="C:phycobilisome"/>
    <property type="evidence" value="ECO:0007669"/>
    <property type="project" value="UniProtKB-UniRule"/>
</dbReference>
<comment type="similarity">
    <text evidence="7">Belongs to the phycobilisome linker protein family.</text>
</comment>
<evidence type="ECO:0000313" key="10">
    <source>
        <dbReference type="EMBL" id="KYC36676.1"/>
    </source>
</evidence>
<feature type="domain" description="CpcD-like" evidence="8">
    <location>
        <begin position="227"/>
        <end position="279"/>
    </location>
</feature>
<dbReference type="PANTHER" id="PTHR34011:SF6">
    <property type="entry name" value="PHYCOBILIPROTEIN APCE"/>
    <property type="match status" value="1"/>
</dbReference>
<accession>A0A139WW62</accession>
<organism evidence="10 11">
    <name type="scientific">Scytonema hofmannii PCC 7110</name>
    <dbReference type="NCBI Taxonomy" id="128403"/>
    <lineage>
        <taxon>Bacteria</taxon>
        <taxon>Bacillati</taxon>
        <taxon>Cyanobacteriota</taxon>
        <taxon>Cyanophyceae</taxon>
        <taxon>Nostocales</taxon>
        <taxon>Scytonemataceae</taxon>
        <taxon>Scytonema</taxon>
    </lineage>
</organism>